<name>A0AAW1UUW5_9CUCU</name>
<sequence length="100" mass="11584">MFTSQNLLGRDINEKNLLKGEIFVKKYLSFNPVKSVICLQNSFFQEPPRSVFRNESISYLYFQTQNSPTTLAESILFHNNSNNFHQKIGNFCLGLQQSVM</sequence>
<accession>A0AAW1UUW5</accession>
<organism evidence="1 2">
    <name type="scientific">Henosepilachna vigintioctopunctata</name>
    <dbReference type="NCBI Taxonomy" id="420089"/>
    <lineage>
        <taxon>Eukaryota</taxon>
        <taxon>Metazoa</taxon>
        <taxon>Ecdysozoa</taxon>
        <taxon>Arthropoda</taxon>
        <taxon>Hexapoda</taxon>
        <taxon>Insecta</taxon>
        <taxon>Pterygota</taxon>
        <taxon>Neoptera</taxon>
        <taxon>Endopterygota</taxon>
        <taxon>Coleoptera</taxon>
        <taxon>Polyphaga</taxon>
        <taxon>Cucujiformia</taxon>
        <taxon>Coccinelloidea</taxon>
        <taxon>Coccinellidae</taxon>
        <taxon>Epilachninae</taxon>
        <taxon>Epilachnini</taxon>
        <taxon>Henosepilachna</taxon>
    </lineage>
</organism>
<keyword evidence="2" id="KW-1185">Reference proteome</keyword>
<dbReference type="Proteomes" id="UP001431783">
    <property type="component" value="Unassembled WGS sequence"/>
</dbReference>
<comment type="caution">
    <text evidence="1">The sequence shown here is derived from an EMBL/GenBank/DDBJ whole genome shotgun (WGS) entry which is preliminary data.</text>
</comment>
<evidence type="ECO:0000313" key="2">
    <source>
        <dbReference type="Proteomes" id="UP001431783"/>
    </source>
</evidence>
<proteinExistence type="predicted"/>
<protein>
    <submittedName>
        <fullName evidence="1">Uncharacterized protein</fullName>
    </submittedName>
</protein>
<dbReference type="AlphaFoldDB" id="A0AAW1UUW5"/>
<dbReference type="EMBL" id="JARQZJ010000092">
    <property type="protein sequence ID" value="KAK9884268.1"/>
    <property type="molecule type" value="Genomic_DNA"/>
</dbReference>
<evidence type="ECO:0000313" key="1">
    <source>
        <dbReference type="EMBL" id="KAK9884268.1"/>
    </source>
</evidence>
<reference evidence="1 2" key="1">
    <citation type="submission" date="2023-03" db="EMBL/GenBank/DDBJ databases">
        <title>Genome insight into feeding habits of ladybird beetles.</title>
        <authorList>
            <person name="Li H.-S."/>
            <person name="Huang Y.-H."/>
            <person name="Pang H."/>
        </authorList>
    </citation>
    <scope>NUCLEOTIDE SEQUENCE [LARGE SCALE GENOMIC DNA]</scope>
    <source>
        <strain evidence="1">SYSU_2023b</strain>
        <tissue evidence="1">Whole body</tissue>
    </source>
</reference>
<gene>
    <name evidence="1" type="ORF">WA026_005220</name>
</gene>